<organism evidence="1 2">
    <name type="scientific">Berkelbacteria bacterium GW2011_GWA2_35_9</name>
    <dbReference type="NCBI Taxonomy" id="1618333"/>
    <lineage>
        <taxon>Bacteria</taxon>
        <taxon>Candidatus Berkelbacteria</taxon>
    </lineage>
</organism>
<reference evidence="1 2" key="1">
    <citation type="journal article" date="2015" name="Nature">
        <title>rRNA introns, odd ribosomes, and small enigmatic genomes across a large radiation of phyla.</title>
        <authorList>
            <person name="Brown C.T."/>
            <person name="Hug L.A."/>
            <person name="Thomas B.C."/>
            <person name="Sharon I."/>
            <person name="Castelle C.J."/>
            <person name="Singh A."/>
            <person name="Wilkins M.J."/>
            <person name="Williams K.H."/>
            <person name="Banfield J.F."/>
        </authorList>
    </citation>
    <scope>NUCLEOTIDE SEQUENCE [LARGE SCALE GENOMIC DNA]</scope>
</reference>
<sequence>MEKEIEKFIQLFEGKYGHTPERTKFFMAELPRFAERVFKVDVDLDKELRNFIDEYKKKGLGGFNATYGNLYHWLIDFAAMFLKVDAFELRSRALCI</sequence>
<dbReference type="AlphaFoldDB" id="A0A0G0D4I2"/>
<dbReference type="EMBL" id="LBRB01000020">
    <property type="protein sequence ID" value="KKP88188.1"/>
    <property type="molecule type" value="Genomic_DNA"/>
</dbReference>
<comment type="caution">
    <text evidence="1">The sequence shown here is derived from an EMBL/GenBank/DDBJ whole genome shotgun (WGS) entry which is preliminary data.</text>
</comment>
<accession>A0A0G0D4I2</accession>
<evidence type="ECO:0000313" key="1">
    <source>
        <dbReference type="EMBL" id="KKP88188.1"/>
    </source>
</evidence>
<name>A0A0G0D4I2_9BACT</name>
<dbReference type="Proteomes" id="UP000034316">
    <property type="component" value="Unassembled WGS sequence"/>
</dbReference>
<proteinExistence type="predicted"/>
<evidence type="ECO:0000313" key="2">
    <source>
        <dbReference type="Proteomes" id="UP000034316"/>
    </source>
</evidence>
<gene>
    <name evidence="1" type="ORF">UR93_C0020G0001</name>
</gene>
<protein>
    <submittedName>
        <fullName evidence="1">Uncharacterized protein</fullName>
    </submittedName>
</protein>
<feature type="non-terminal residue" evidence="1">
    <location>
        <position position="96"/>
    </location>
</feature>
<dbReference type="STRING" id="1618333.UR93_C0020G0001"/>